<evidence type="ECO:0000256" key="2">
    <source>
        <dbReference type="ARBA" id="ARBA00012438"/>
    </source>
</evidence>
<dbReference type="Pfam" id="PF23539">
    <property type="entry name" value="DUF7134"/>
    <property type="match status" value="1"/>
</dbReference>
<keyword evidence="9" id="KW-0812">Transmembrane</keyword>
<dbReference type="InterPro" id="IPR055558">
    <property type="entry name" value="DUF7134"/>
</dbReference>
<dbReference type="GO" id="GO:0005524">
    <property type="term" value="F:ATP binding"/>
    <property type="evidence" value="ECO:0007669"/>
    <property type="project" value="UniProtKB-KW"/>
</dbReference>
<keyword evidence="3" id="KW-0597">Phosphoprotein</keyword>
<feature type="transmembrane region" description="Helical" evidence="9">
    <location>
        <begin position="111"/>
        <end position="131"/>
    </location>
</feature>
<evidence type="ECO:0000256" key="5">
    <source>
        <dbReference type="ARBA" id="ARBA00022741"/>
    </source>
</evidence>
<name>A0A562V278_9ACTN</name>
<dbReference type="InterPro" id="IPR005467">
    <property type="entry name" value="His_kinase_dom"/>
</dbReference>
<evidence type="ECO:0000256" key="9">
    <source>
        <dbReference type="SAM" id="Phobius"/>
    </source>
</evidence>
<comment type="catalytic activity">
    <reaction evidence="1">
        <text>ATP + protein L-histidine = ADP + protein N-phospho-L-histidine.</text>
        <dbReference type="EC" id="2.7.13.3"/>
    </reaction>
</comment>
<accession>A0A562V278</accession>
<dbReference type="CDD" id="cd16917">
    <property type="entry name" value="HATPase_UhpB-NarQ-NarX-like"/>
    <property type="match status" value="1"/>
</dbReference>
<dbReference type="GO" id="GO:0046983">
    <property type="term" value="F:protein dimerization activity"/>
    <property type="evidence" value="ECO:0007669"/>
    <property type="project" value="InterPro"/>
</dbReference>
<dbReference type="Gene3D" id="3.30.565.10">
    <property type="entry name" value="Histidine kinase-like ATPase, C-terminal domain"/>
    <property type="match status" value="1"/>
</dbReference>
<organism evidence="11 12">
    <name type="scientific">Stackebrandtia albiflava</name>
    <dbReference type="NCBI Taxonomy" id="406432"/>
    <lineage>
        <taxon>Bacteria</taxon>
        <taxon>Bacillati</taxon>
        <taxon>Actinomycetota</taxon>
        <taxon>Actinomycetes</taxon>
        <taxon>Glycomycetales</taxon>
        <taxon>Glycomycetaceae</taxon>
        <taxon>Stackebrandtia</taxon>
    </lineage>
</organism>
<evidence type="ECO:0000256" key="6">
    <source>
        <dbReference type="ARBA" id="ARBA00022777"/>
    </source>
</evidence>
<dbReference type="Gene3D" id="1.20.5.1930">
    <property type="match status" value="1"/>
</dbReference>
<evidence type="ECO:0000256" key="8">
    <source>
        <dbReference type="ARBA" id="ARBA00023012"/>
    </source>
</evidence>
<dbReference type="PANTHER" id="PTHR24421:SF10">
    <property type="entry name" value="NITRATE_NITRITE SENSOR PROTEIN NARQ"/>
    <property type="match status" value="1"/>
</dbReference>
<dbReference type="InterPro" id="IPR011712">
    <property type="entry name" value="Sig_transdc_His_kin_sub3_dim/P"/>
</dbReference>
<feature type="domain" description="Histidine kinase" evidence="10">
    <location>
        <begin position="306"/>
        <end position="391"/>
    </location>
</feature>
<evidence type="ECO:0000313" key="12">
    <source>
        <dbReference type="Proteomes" id="UP000321617"/>
    </source>
</evidence>
<gene>
    <name evidence="11" type="ORF">LX16_2675</name>
</gene>
<feature type="transmembrane region" description="Helical" evidence="9">
    <location>
        <begin position="137"/>
        <end position="158"/>
    </location>
</feature>
<dbReference type="PANTHER" id="PTHR24421">
    <property type="entry name" value="NITRATE/NITRITE SENSOR PROTEIN NARX-RELATED"/>
    <property type="match status" value="1"/>
</dbReference>
<evidence type="ECO:0000256" key="3">
    <source>
        <dbReference type="ARBA" id="ARBA00022553"/>
    </source>
</evidence>
<evidence type="ECO:0000256" key="7">
    <source>
        <dbReference type="ARBA" id="ARBA00022840"/>
    </source>
</evidence>
<feature type="transmembrane region" description="Helical" evidence="9">
    <location>
        <begin position="69"/>
        <end position="85"/>
    </location>
</feature>
<feature type="transmembrane region" description="Helical" evidence="9">
    <location>
        <begin position="46"/>
        <end position="64"/>
    </location>
</feature>
<evidence type="ECO:0000313" key="11">
    <source>
        <dbReference type="EMBL" id="TWJ11933.1"/>
    </source>
</evidence>
<dbReference type="SMART" id="SM00387">
    <property type="entry name" value="HATPase_c"/>
    <property type="match status" value="1"/>
</dbReference>
<evidence type="ECO:0000256" key="1">
    <source>
        <dbReference type="ARBA" id="ARBA00000085"/>
    </source>
</evidence>
<protein>
    <recommendedName>
        <fullName evidence="2">histidine kinase</fullName>
        <ecNumber evidence="2">2.7.13.3</ecNumber>
    </recommendedName>
</protein>
<dbReference type="InterPro" id="IPR003594">
    <property type="entry name" value="HATPase_dom"/>
</dbReference>
<dbReference type="EMBL" id="VLLL01000006">
    <property type="protein sequence ID" value="TWJ11933.1"/>
    <property type="molecule type" value="Genomic_DNA"/>
</dbReference>
<dbReference type="InterPro" id="IPR050482">
    <property type="entry name" value="Sensor_HK_TwoCompSys"/>
</dbReference>
<keyword evidence="8" id="KW-0902">Two-component regulatory system</keyword>
<evidence type="ECO:0000256" key="4">
    <source>
        <dbReference type="ARBA" id="ARBA00022679"/>
    </source>
</evidence>
<dbReference type="InterPro" id="IPR036890">
    <property type="entry name" value="HATPase_C_sf"/>
</dbReference>
<keyword evidence="5" id="KW-0547">Nucleotide-binding</keyword>
<sequence length="393" mass="41661">MRRAPLTTPADHRPTTRRDLVVDVVLAALVLGVVTAAITADVADSAGPQPAAYAFGAGFAALVFARHRLPVVALLATAALLVLYYTQDYPAIGLAVPVSVVLYSAAEHGRLWWAVGTAAVLQLLSTGFRIAEGDDLAYLFGFEFAGTGGLMAAVIALGDSVRSRRGWRAELVKQANAAELERRRETARRIEQERLRIARDLHDLLGHTVSVIALHTDVAREALRDDPDTAERSLAAARTAASEVVGELRATLQALRGRDGDEGPVPGLNRLPELVETVRNAGIEVEVRVEGEASALPAVADATAYRVVQEAFSNVLRHSGARHVTVSVRHRPSDVEIRVADDGVGADPSAEGRGWGVIGMSERLALLGGGLTVESPAGGGYTVTAVVPRREPE</sequence>
<keyword evidence="7" id="KW-0067">ATP-binding</keyword>
<feature type="transmembrane region" description="Helical" evidence="9">
    <location>
        <begin position="20"/>
        <end position="40"/>
    </location>
</feature>
<dbReference type="RefSeq" id="WP_147138647.1">
    <property type="nucleotide sequence ID" value="NZ_BAABIJ010000002.1"/>
</dbReference>
<proteinExistence type="predicted"/>
<dbReference type="GO" id="GO:0016020">
    <property type="term" value="C:membrane"/>
    <property type="evidence" value="ECO:0007669"/>
    <property type="project" value="InterPro"/>
</dbReference>
<dbReference type="EC" id="2.7.13.3" evidence="2"/>
<dbReference type="Pfam" id="PF02518">
    <property type="entry name" value="HATPase_c"/>
    <property type="match status" value="1"/>
</dbReference>
<dbReference type="AlphaFoldDB" id="A0A562V278"/>
<comment type="caution">
    <text evidence="11">The sequence shown here is derived from an EMBL/GenBank/DDBJ whole genome shotgun (WGS) entry which is preliminary data.</text>
</comment>
<dbReference type="Proteomes" id="UP000321617">
    <property type="component" value="Unassembled WGS sequence"/>
</dbReference>
<keyword evidence="9" id="KW-0472">Membrane</keyword>
<keyword evidence="12" id="KW-1185">Reference proteome</keyword>
<keyword evidence="9" id="KW-1133">Transmembrane helix</keyword>
<evidence type="ECO:0000259" key="10">
    <source>
        <dbReference type="PROSITE" id="PS50109"/>
    </source>
</evidence>
<dbReference type="GO" id="GO:0000155">
    <property type="term" value="F:phosphorelay sensor kinase activity"/>
    <property type="evidence" value="ECO:0007669"/>
    <property type="project" value="InterPro"/>
</dbReference>
<keyword evidence="6 11" id="KW-0418">Kinase</keyword>
<dbReference type="Pfam" id="PF07730">
    <property type="entry name" value="HisKA_3"/>
    <property type="match status" value="1"/>
</dbReference>
<reference evidence="11 12" key="1">
    <citation type="journal article" date="2013" name="Stand. Genomic Sci.">
        <title>Genomic Encyclopedia of Type Strains, Phase I: The one thousand microbial genomes (KMG-I) project.</title>
        <authorList>
            <person name="Kyrpides N.C."/>
            <person name="Woyke T."/>
            <person name="Eisen J.A."/>
            <person name="Garrity G."/>
            <person name="Lilburn T.G."/>
            <person name="Beck B.J."/>
            <person name="Whitman W.B."/>
            <person name="Hugenholtz P."/>
            <person name="Klenk H.P."/>
        </authorList>
    </citation>
    <scope>NUCLEOTIDE SEQUENCE [LARGE SCALE GENOMIC DNA]</scope>
    <source>
        <strain evidence="11 12">DSM 45044</strain>
    </source>
</reference>
<dbReference type="SUPFAM" id="SSF55874">
    <property type="entry name" value="ATPase domain of HSP90 chaperone/DNA topoisomerase II/histidine kinase"/>
    <property type="match status" value="1"/>
</dbReference>
<dbReference type="OrthoDB" id="227596at2"/>
<dbReference type="PROSITE" id="PS50109">
    <property type="entry name" value="HIS_KIN"/>
    <property type="match status" value="1"/>
</dbReference>
<keyword evidence="4" id="KW-0808">Transferase</keyword>